<reference evidence="2 3" key="1">
    <citation type="submission" date="2019-02" db="EMBL/GenBank/DDBJ databases">
        <title>Closed genome of Sporomusa termitida DSM 4440.</title>
        <authorList>
            <person name="Poehlein A."/>
            <person name="Daniel R."/>
        </authorList>
    </citation>
    <scope>NUCLEOTIDE SEQUENCE [LARGE SCALE GENOMIC DNA]</scope>
    <source>
        <strain evidence="2 3">DSM 4440</strain>
    </source>
</reference>
<organism evidence="2 3">
    <name type="scientific">Sporomusa termitida</name>
    <dbReference type="NCBI Taxonomy" id="2377"/>
    <lineage>
        <taxon>Bacteria</taxon>
        <taxon>Bacillati</taxon>
        <taxon>Bacillota</taxon>
        <taxon>Negativicutes</taxon>
        <taxon>Selenomonadales</taxon>
        <taxon>Sporomusaceae</taxon>
        <taxon>Sporomusa</taxon>
    </lineage>
</organism>
<protein>
    <submittedName>
        <fullName evidence="2">HDIG: HDIG domain protein</fullName>
    </submittedName>
</protein>
<dbReference type="Gene3D" id="1.10.3210.10">
    <property type="entry name" value="Hypothetical protein af1432"/>
    <property type="match status" value="1"/>
</dbReference>
<dbReference type="InterPro" id="IPR037522">
    <property type="entry name" value="HD_GYP_dom"/>
</dbReference>
<feature type="domain" description="HD-GYP" evidence="1">
    <location>
        <begin position="138"/>
        <end position="328"/>
    </location>
</feature>
<dbReference type="CDD" id="cd00077">
    <property type="entry name" value="HDc"/>
    <property type="match status" value="1"/>
</dbReference>
<proteinExistence type="predicted"/>
<sequence>MGKIIRATQWRFRLVSFKLMKIALGCLLFTRKERCTLNHKNPIEVIGYSAHNIFDKFGRLLLAKGAPLNRLLIQRLERRKIFFQMVPQKGAGNHAATHLSLGIQDTRFQVPGQLDKKFERFDTEAVALASKYLNLLLADLMEDPFLSNNLKILAHGRRATYSHSINVALLSITIAQKLSLANAKLRELALGALYHDLGKMLLPKSVLDENETLCEGQCELYQQHTQLGSELLAADKLPKSIYLVALQHHEKYDGNGYLYGLAGDKIHFNAAIVAVADAFDHFTTAALQNPVLAVDEALHKIFTSKGIDYHPLVVEQLEKLFIKLSLPS</sequence>
<accession>A0A517DR86</accession>
<dbReference type="EMBL" id="CP036259">
    <property type="protein sequence ID" value="QDR79786.1"/>
    <property type="molecule type" value="Genomic_DNA"/>
</dbReference>
<dbReference type="Proteomes" id="UP000320776">
    <property type="component" value="Chromosome"/>
</dbReference>
<dbReference type="PANTHER" id="PTHR45228:SF4">
    <property type="entry name" value="LIPOPROTEIN"/>
    <property type="match status" value="1"/>
</dbReference>
<dbReference type="SMART" id="SM00471">
    <property type="entry name" value="HDc"/>
    <property type="match status" value="1"/>
</dbReference>
<dbReference type="RefSeq" id="WP_246105494.1">
    <property type="nucleotide sequence ID" value="NZ_CP036259.1"/>
</dbReference>
<dbReference type="InterPro" id="IPR003607">
    <property type="entry name" value="HD/PDEase_dom"/>
</dbReference>
<dbReference type="NCBIfam" id="TIGR00277">
    <property type="entry name" value="HDIG"/>
    <property type="match status" value="1"/>
</dbReference>
<evidence type="ECO:0000313" key="2">
    <source>
        <dbReference type="EMBL" id="QDR79786.1"/>
    </source>
</evidence>
<dbReference type="InterPro" id="IPR052020">
    <property type="entry name" value="Cyclic_di-GMP/3'3'-cGAMP_PDE"/>
</dbReference>
<dbReference type="AlphaFoldDB" id="A0A517DR86"/>
<gene>
    <name evidence="2" type="ORF">SPTER_10850</name>
</gene>
<keyword evidence="3" id="KW-1185">Reference proteome</keyword>
<dbReference type="InterPro" id="IPR006675">
    <property type="entry name" value="HDIG_dom"/>
</dbReference>
<dbReference type="SUPFAM" id="SSF109604">
    <property type="entry name" value="HD-domain/PDEase-like"/>
    <property type="match status" value="1"/>
</dbReference>
<dbReference type="PROSITE" id="PS51832">
    <property type="entry name" value="HD_GYP"/>
    <property type="match status" value="1"/>
</dbReference>
<evidence type="ECO:0000313" key="3">
    <source>
        <dbReference type="Proteomes" id="UP000320776"/>
    </source>
</evidence>
<evidence type="ECO:0000259" key="1">
    <source>
        <dbReference type="PROSITE" id="PS51832"/>
    </source>
</evidence>
<dbReference type="Pfam" id="PF13487">
    <property type="entry name" value="HD_5"/>
    <property type="match status" value="1"/>
</dbReference>
<dbReference type="KEGG" id="sted:SPTER_10850"/>
<dbReference type="PANTHER" id="PTHR45228">
    <property type="entry name" value="CYCLIC DI-GMP PHOSPHODIESTERASE TM_0186-RELATED"/>
    <property type="match status" value="1"/>
</dbReference>
<name>A0A517DR86_9FIRM</name>